<comment type="caution">
    <text evidence="2">The sequence shown here is derived from an EMBL/GenBank/DDBJ whole genome shotgun (WGS) entry which is preliminary data.</text>
</comment>
<dbReference type="AlphaFoldDB" id="A0A9P9J0Z8"/>
<reference evidence="2" key="1">
    <citation type="journal article" date="2021" name="Nat. Commun.">
        <title>Genetic determinants of endophytism in the Arabidopsis root mycobiome.</title>
        <authorList>
            <person name="Mesny F."/>
            <person name="Miyauchi S."/>
            <person name="Thiergart T."/>
            <person name="Pickel B."/>
            <person name="Atanasova L."/>
            <person name="Karlsson M."/>
            <person name="Huettel B."/>
            <person name="Barry K.W."/>
            <person name="Haridas S."/>
            <person name="Chen C."/>
            <person name="Bauer D."/>
            <person name="Andreopoulos W."/>
            <person name="Pangilinan J."/>
            <person name="LaButti K."/>
            <person name="Riley R."/>
            <person name="Lipzen A."/>
            <person name="Clum A."/>
            <person name="Drula E."/>
            <person name="Henrissat B."/>
            <person name="Kohler A."/>
            <person name="Grigoriev I.V."/>
            <person name="Martin F.M."/>
            <person name="Hacquard S."/>
        </authorList>
    </citation>
    <scope>NUCLEOTIDE SEQUENCE</scope>
    <source>
        <strain evidence="2">MPI-CAGE-AT-0021</strain>
    </source>
</reference>
<dbReference type="Proteomes" id="UP000717696">
    <property type="component" value="Unassembled WGS sequence"/>
</dbReference>
<sequence length="141" mass="15646">MASALPGPSHRKTHKIYAEVDCYNSGQLINRGLAIEALEYFCDRFEGQVLDATRPETERTLMCKHGVHCIPNDIGCFVNVLISVTAKIGCQFTMGGKGAKSDCGRVLRRLIDECDTSSTQNKQGGRLSSNYADWRFDPNTR</sequence>
<evidence type="ECO:0000313" key="2">
    <source>
        <dbReference type="EMBL" id="KAH7137509.1"/>
    </source>
</evidence>
<accession>A0A9P9J0Z8</accession>
<evidence type="ECO:0000313" key="3">
    <source>
        <dbReference type="Proteomes" id="UP000717696"/>
    </source>
</evidence>
<feature type="region of interest" description="Disordered" evidence="1">
    <location>
        <begin position="117"/>
        <end position="141"/>
    </location>
</feature>
<proteinExistence type="predicted"/>
<feature type="compositionally biased region" description="Polar residues" evidence="1">
    <location>
        <begin position="117"/>
        <end position="131"/>
    </location>
</feature>
<name>A0A9P9J0Z8_9HYPO</name>
<organism evidence="2 3">
    <name type="scientific">Dactylonectria estremocensis</name>
    <dbReference type="NCBI Taxonomy" id="1079267"/>
    <lineage>
        <taxon>Eukaryota</taxon>
        <taxon>Fungi</taxon>
        <taxon>Dikarya</taxon>
        <taxon>Ascomycota</taxon>
        <taxon>Pezizomycotina</taxon>
        <taxon>Sordariomycetes</taxon>
        <taxon>Hypocreomycetidae</taxon>
        <taxon>Hypocreales</taxon>
        <taxon>Nectriaceae</taxon>
        <taxon>Dactylonectria</taxon>
    </lineage>
</organism>
<keyword evidence="3" id="KW-1185">Reference proteome</keyword>
<protein>
    <submittedName>
        <fullName evidence="2">Uncharacterized protein</fullName>
    </submittedName>
</protein>
<evidence type="ECO:0000256" key="1">
    <source>
        <dbReference type="SAM" id="MobiDB-lite"/>
    </source>
</evidence>
<dbReference type="EMBL" id="JAGMUU010000015">
    <property type="protein sequence ID" value="KAH7137509.1"/>
    <property type="molecule type" value="Genomic_DNA"/>
</dbReference>
<dbReference type="OrthoDB" id="73875at2759"/>
<gene>
    <name evidence="2" type="ORF">B0J13DRAFT_528145</name>
</gene>